<proteinExistence type="predicted"/>
<dbReference type="Proteomes" id="UP000410492">
    <property type="component" value="Unassembled WGS sequence"/>
</dbReference>
<dbReference type="AlphaFoldDB" id="A0A653C4T7"/>
<gene>
    <name evidence="1" type="ORF">CALMAC_LOCUS6213</name>
</gene>
<sequence>MTDYTLQIIMDSFYDMPRCAPAPTPVDKFFAAPAVPEVSLFCPGNGQTNYNAWRVHHHTQNGHYAASSQVNISKNLDMRGVESSVILKKQVRFEGPISHHHPIASSSLSTILKEKSGKENKKPNGFVEQKPLPSANTFEQIYMANIPSRQLDLSIVDLPRNDSKKVQSNSLPHEGVKCRQVCVEDKHRENLSICEDKCESVTDDFNKNDRLPKTYQEFLEKQKKVLENASLCDNKCESQKDIRKNDKLPKTYQEFSEKQRKGLENKKILGDNCVTDLYNYKRSPIKVPSPIHEKNYNSRCPSFTHAGRTKPFGNPSPDNNQQLLNESHAVRNIQNTQASNFDFNHRVCESEHQIPSQHKCTYGMPNMCNEDAKGCIAGTAKNVEESQQISPALSNEPTTTDLLKIIAQQNEQLLLLQKQVAVLLSRENTTQNRPQVMGEKIMSSTQTEHFHQQMYTPKKRGLSKFSIDMMTSFEVAIRPSQHNKNQFPKIQEITETESASEPIEPSLRLEEPVNIPENCPSPEPTVNIEMQDYDSSDEDCASEIEATFYKNLMGQVNNILKKAQHKTKENVIDGKKISGRSDKTMHRIKEATLKHLKNIGITVDDDDGDLSNNTSFSSDSSNCSPSEVSFAVKQLLMKYLPDDELAKMAQMKKPTNKQVQDKNNVGCNVPPQFSIASIEYLRKYNIIPKSDETEAAEAPPNVKANRILDLTALKKQPKLL</sequence>
<organism evidence="1 2">
    <name type="scientific">Callosobruchus maculatus</name>
    <name type="common">Southern cowpea weevil</name>
    <name type="synonym">Pulse bruchid</name>
    <dbReference type="NCBI Taxonomy" id="64391"/>
    <lineage>
        <taxon>Eukaryota</taxon>
        <taxon>Metazoa</taxon>
        <taxon>Ecdysozoa</taxon>
        <taxon>Arthropoda</taxon>
        <taxon>Hexapoda</taxon>
        <taxon>Insecta</taxon>
        <taxon>Pterygota</taxon>
        <taxon>Neoptera</taxon>
        <taxon>Endopterygota</taxon>
        <taxon>Coleoptera</taxon>
        <taxon>Polyphaga</taxon>
        <taxon>Cucujiformia</taxon>
        <taxon>Chrysomeloidea</taxon>
        <taxon>Chrysomelidae</taxon>
        <taxon>Bruchinae</taxon>
        <taxon>Bruchini</taxon>
        <taxon>Callosobruchus</taxon>
    </lineage>
</organism>
<reference evidence="1 2" key="1">
    <citation type="submission" date="2019-01" db="EMBL/GenBank/DDBJ databases">
        <authorList>
            <person name="Sayadi A."/>
        </authorList>
    </citation>
    <scope>NUCLEOTIDE SEQUENCE [LARGE SCALE GENOMIC DNA]</scope>
</reference>
<evidence type="ECO:0000313" key="1">
    <source>
        <dbReference type="EMBL" id="VEN42875.1"/>
    </source>
</evidence>
<name>A0A653C4T7_CALMS</name>
<evidence type="ECO:0000313" key="2">
    <source>
        <dbReference type="Proteomes" id="UP000410492"/>
    </source>
</evidence>
<keyword evidence="2" id="KW-1185">Reference proteome</keyword>
<dbReference type="EMBL" id="CAACVG010006971">
    <property type="protein sequence ID" value="VEN42875.1"/>
    <property type="molecule type" value="Genomic_DNA"/>
</dbReference>
<dbReference type="OrthoDB" id="76173at2759"/>
<protein>
    <submittedName>
        <fullName evidence="1">Uncharacterized protein</fullName>
    </submittedName>
</protein>
<accession>A0A653C4T7</accession>